<keyword evidence="1" id="KW-0812">Transmembrane</keyword>
<evidence type="ECO:0000256" key="1">
    <source>
        <dbReference type="SAM" id="Phobius"/>
    </source>
</evidence>
<dbReference type="EMBL" id="NMUH01006828">
    <property type="protein sequence ID" value="MQM16079.1"/>
    <property type="molecule type" value="Genomic_DNA"/>
</dbReference>
<keyword evidence="3" id="KW-1185">Reference proteome</keyword>
<dbReference type="AlphaFoldDB" id="A0A843X9P1"/>
<dbReference type="Proteomes" id="UP000652761">
    <property type="component" value="Unassembled WGS sequence"/>
</dbReference>
<evidence type="ECO:0000313" key="3">
    <source>
        <dbReference type="Proteomes" id="UP000652761"/>
    </source>
</evidence>
<sequence>MAARRRAEVFLRSTPEARLGSADASRRTWTNREPGSPLSFGHFMTQDRPPLYKLQEVPPLLPAAEGIVVGRAPPKRPSAGWNTPRRPRAAAAEFSVLLLRDLTRFFLPGVDAVGAVLICFSCGWFLSKHWKFLTRRHGKL</sequence>
<organism evidence="2 3">
    <name type="scientific">Colocasia esculenta</name>
    <name type="common">Wild taro</name>
    <name type="synonym">Arum esculentum</name>
    <dbReference type="NCBI Taxonomy" id="4460"/>
    <lineage>
        <taxon>Eukaryota</taxon>
        <taxon>Viridiplantae</taxon>
        <taxon>Streptophyta</taxon>
        <taxon>Embryophyta</taxon>
        <taxon>Tracheophyta</taxon>
        <taxon>Spermatophyta</taxon>
        <taxon>Magnoliopsida</taxon>
        <taxon>Liliopsida</taxon>
        <taxon>Araceae</taxon>
        <taxon>Aroideae</taxon>
        <taxon>Colocasieae</taxon>
        <taxon>Colocasia</taxon>
    </lineage>
</organism>
<reference evidence="2" key="1">
    <citation type="submission" date="2017-07" db="EMBL/GenBank/DDBJ databases">
        <title>Taro Niue Genome Assembly and Annotation.</title>
        <authorList>
            <person name="Atibalentja N."/>
            <person name="Keating K."/>
            <person name="Fields C.J."/>
        </authorList>
    </citation>
    <scope>NUCLEOTIDE SEQUENCE</scope>
    <source>
        <strain evidence="2">Niue_2</strain>
        <tissue evidence="2">Leaf</tissue>
    </source>
</reference>
<keyword evidence="1" id="KW-1133">Transmembrane helix</keyword>
<accession>A0A843X9P1</accession>
<evidence type="ECO:0000313" key="2">
    <source>
        <dbReference type="EMBL" id="MQM16079.1"/>
    </source>
</evidence>
<name>A0A843X9P1_COLES</name>
<comment type="caution">
    <text evidence="2">The sequence shown here is derived from an EMBL/GenBank/DDBJ whole genome shotgun (WGS) entry which is preliminary data.</text>
</comment>
<protein>
    <submittedName>
        <fullName evidence="2">Uncharacterized protein</fullName>
    </submittedName>
</protein>
<keyword evidence="1" id="KW-0472">Membrane</keyword>
<gene>
    <name evidence="2" type="ORF">Taro_049030</name>
</gene>
<feature type="transmembrane region" description="Helical" evidence="1">
    <location>
        <begin position="105"/>
        <end position="126"/>
    </location>
</feature>
<proteinExistence type="predicted"/>